<dbReference type="AlphaFoldDB" id="A0A285I7U1"/>
<accession>A0A285I7U1</accession>
<dbReference type="PANTHER" id="PTHR39328">
    <property type="entry name" value="BLL2871 PROTEIN"/>
    <property type="match status" value="1"/>
</dbReference>
<dbReference type="EMBL" id="OBDY01000007">
    <property type="protein sequence ID" value="SNY44062.1"/>
    <property type="molecule type" value="Genomic_DNA"/>
</dbReference>
<proteinExistence type="predicted"/>
<sequence>MLREGGGLGNDPPVHPQHAQGSGGGMGQIYAPRVTNSAMTFSIVARSADGTALGVAVASKFLGVGAAVPAALADVGAVATQSYANLAYRPQALALLGTGVAATDTVKALIAGDAGPVAHRQVGVVGPDGPGATFTGDQCHPWAGGAAGDGYAIQGNMLAGPEVVAAMEEKWIKGEAKFQYRLLDALQAGDDAGGDRRGRQSAALYVVAKGMGYGGTSDVLVDLRVDDHPDPVGELARLLDLHTLYFERPDPATLIPLTGEIAVEVRALLEEKGYDDLDSWAGVENLEERLVEGTIDPLVLEILRKG</sequence>
<evidence type="ECO:0000259" key="2">
    <source>
        <dbReference type="Pfam" id="PF08823"/>
    </source>
</evidence>
<dbReference type="SUPFAM" id="SSF56235">
    <property type="entry name" value="N-terminal nucleophile aminohydrolases (Ntn hydrolases)"/>
    <property type="match status" value="1"/>
</dbReference>
<evidence type="ECO:0000256" key="1">
    <source>
        <dbReference type="SAM" id="MobiDB-lite"/>
    </source>
</evidence>
<organism evidence="3 4">
    <name type="scientific">Paractinoplanes atraurantiacus</name>
    <dbReference type="NCBI Taxonomy" id="1036182"/>
    <lineage>
        <taxon>Bacteria</taxon>
        <taxon>Bacillati</taxon>
        <taxon>Actinomycetota</taxon>
        <taxon>Actinomycetes</taxon>
        <taxon>Micromonosporales</taxon>
        <taxon>Micromonosporaceae</taxon>
        <taxon>Paractinoplanes</taxon>
    </lineage>
</organism>
<evidence type="ECO:0000313" key="3">
    <source>
        <dbReference type="EMBL" id="SNY44062.1"/>
    </source>
</evidence>
<dbReference type="Gene3D" id="3.60.20.10">
    <property type="entry name" value="Glutamine Phosphoribosylpyrophosphate, subunit 1, domain 1"/>
    <property type="match status" value="1"/>
</dbReference>
<feature type="region of interest" description="Disordered" evidence="1">
    <location>
        <begin position="1"/>
        <end position="26"/>
    </location>
</feature>
<dbReference type="PANTHER" id="PTHR39328:SF1">
    <property type="entry name" value="BLL2871 PROTEIN"/>
    <property type="match status" value="1"/>
</dbReference>
<dbReference type="Proteomes" id="UP000219612">
    <property type="component" value="Unassembled WGS sequence"/>
</dbReference>
<dbReference type="Pfam" id="PF08823">
    <property type="entry name" value="PG_binding_2"/>
    <property type="match status" value="1"/>
</dbReference>
<feature type="domain" description="Putative peptidoglycan binding" evidence="2">
    <location>
        <begin position="245"/>
        <end position="303"/>
    </location>
</feature>
<protein>
    <submittedName>
        <fullName evidence="3">Uncharacterized conserved protein, Ntn-hydrolase superfamily</fullName>
    </submittedName>
</protein>
<name>A0A285I7U1_9ACTN</name>
<dbReference type="InterPro" id="IPR014927">
    <property type="entry name" value="PG-bd_2"/>
</dbReference>
<keyword evidence="4" id="KW-1185">Reference proteome</keyword>
<keyword evidence="3" id="KW-0378">Hydrolase</keyword>
<dbReference type="InterPro" id="IPR010430">
    <property type="entry name" value="DUF1028"/>
</dbReference>
<evidence type="ECO:0000313" key="4">
    <source>
        <dbReference type="Proteomes" id="UP000219612"/>
    </source>
</evidence>
<gene>
    <name evidence="3" type="ORF">SAMN05421748_10724</name>
</gene>
<dbReference type="Pfam" id="PF06267">
    <property type="entry name" value="DUF1028"/>
    <property type="match status" value="1"/>
</dbReference>
<dbReference type="GO" id="GO:0016787">
    <property type="term" value="F:hydrolase activity"/>
    <property type="evidence" value="ECO:0007669"/>
    <property type="project" value="UniProtKB-KW"/>
</dbReference>
<dbReference type="InterPro" id="IPR029055">
    <property type="entry name" value="Ntn_hydrolases_N"/>
</dbReference>
<reference evidence="3 4" key="1">
    <citation type="submission" date="2017-09" db="EMBL/GenBank/DDBJ databases">
        <authorList>
            <person name="Ehlers B."/>
            <person name="Leendertz F.H."/>
        </authorList>
    </citation>
    <scope>NUCLEOTIDE SEQUENCE [LARGE SCALE GENOMIC DNA]</scope>
    <source>
        <strain evidence="3 4">CGMCC 4.6857</strain>
    </source>
</reference>